<organism evidence="3 4">
    <name type="scientific">Brevibacillus formosus</name>
    <dbReference type="NCBI Taxonomy" id="54913"/>
    <lineage>
        <taxon>Bacteria</taxon>
        <taxon>Bacillati</taxon>
        <taxon>Bacillota</taxon>
        <taxon>Bacilli</taxon>
        <taxon>Bacillales</taxon>
        <taxon>Paenibacillaceae</taxon>
        <taxon>Brevibacillus</taxon>
    </lineage>
</organism>
<gene>
    <name evidence="3" type="ORF">BP422_21475</name>
</gene>
<dbReference type="Proteomes" id="UP000197781">
    <property type="component" value="Chromosome"/>
</dbReference>
<reference evidence="3 4" key="1">
    <citation type="submission" date="2016-11" db="EMBL/GenBank/DDBJ databases">
        <authorList>
            <person name="Jaros S."/>
            <person name="Januszkiewicz K."/>
            <person name="Wedrychowicz H."/>
        </authorList>
    </citation>
    <scope>NUCLEOTIDE SEQUENCE [LARGE SCALE GENOMIC DNA]</scope>
    <source>
        <strain evidence="3 4">NF2</strain>
    </source>
</reference>
<dbReference type="AlphaFoldDB" id="A0A220ML94"/>
<name>A0A220ML94_9BACL</name>
<evidence type="ECO:0000256" key="1">
    <source>
        <dbReference type="PROSITE-ProRule" id="PRU00284"/>
    </source>
</evidence>
<evidence type="ECO:0000313" key="4">
    <source>
        <dbReference type="Proteomes" id="UP000197781"/>
    </source>
</evidence>
<protein>
    <recommendedName>
        <fullName evidence="2">Methyl-accepting transducer domain-containing protein</fullName>
    </recommendedName>
</protein>
<dbReference type="KEGG" id="bfm:BP422_21475"/>
<keyword evidence="1" id="KW-0807">Transducer</keyword>
<evidence type="ECO:0000313" key="3">
    <source>
        <dbReference type="EMBL" id="ASJ55896.1"/>
    </source>
</evidence>
<proteinExistence type="predicted"/>
<dbReference type="Gene3D" id="1.10.287.950">
    <property type="entry name" value="Methyl-accepting chemotaxis protein"/>
    <property type="match status" value="1"/>
</dbReference>
<dbReference type="InterPro" id="IPR004089">
    <property type="entry name" value="MCPsignal_dom"/>
</dbReference>
<dbReference type="RefSeq" id="WP_236841164.1">
    <property type="nucleotide sequence ID" value="NZ_CP018145.1"/>
</dbReference>
<dbReference type="GO" id="GO:0007165">
    <property type="term" value="P:signal transduction"/>
    <property type="evidence" value="ECO:0007669"/>
    <property type="project" value="UniProtKB-KW"/>
</dbReference>
<sequence length="191" mass="21262">MEIFTKRTEIAAATAQDVSSRATALREHALAADKMTTERGFSVIADEIRRLATQSSEVVIDIQRIIQVTGESVDNLAANSSSVLDFIETRVIPDYDSMMETSEKYNLDAHRFHTLLAEFNASFEELNSTICSVVSVVEQVTNSMEKSAHSVEAITEQSRIIAENNQQVAAILERNVGLTQTIEEIVHRFKI</sequence>
<feature type="domain" description="Methyl-accepting transducer" evidence="2">
    <location>
        <begin position="1"/>
        <end position="155"/>
    </location>
</feature>
<dbReference type="GO" id="GO:0016020">
    <property type="term" value="C:membrane"/>
    <property type="evidence" value="ECO:0007669"/>
    <property type="project" value="InterPro"/>
</dbReference>
<dbReference type="PROSITE" id="PS50111">
    <property type="entry name" value="CHEMOTAXIS_TRANSDUC_2"/>
    <property type="match status" value="1"/>
</dbReference>
<dbReference type="EMBL" id="CP018145">
    <property type="protein sequence ID" value="ASJ55896.1"/>
    <property type="molecule type" value="Genomic_DNA"/>
</dbReference>
<dbReference type="SUPFAM" id="SSF58104">
    <property type="entry name" value="Methyl-accepting chemotaxis protein (MCP) signaling domain"/>
    <property type="match status" value="1"/>
</dbReference>
<evidence type="ECO:0000259" key="2">
    <source>
        <dbReference type="PROSITE" id="PS50111"/>
    </source>
</evidence>
<accession>A0A220ML94</accession>